<name>A0A0F5PYQ9_9HYPH</name>
<dbReference type="PROSITE" id="PS01047">
    <property type="entry name" value="HMA_1"/>
    <property type="match status" value="1"/>
</dbReference>
<evidence type="ECO:0000313" key="5">
    <source>
        <dbReference type="Proteomes" id="UP000033519"/>
    </source>
</evidence>
<dbReference type="AlphaFoldDB" id="A0A0F5PYQ9"/>
<dbReference type="GO" id="GO:0046872">
    <property type="term" value="F:metal ion binding"/>
    <property type="evidence" value="ECO:0007669"/>
    <property type="project" value="UniProtKB-KW"/>
</dbReference>
<sequence>MTDKTVFIVNDMTCNHCVGTVTKALQQALLGAEISVDLATHKVSFSGDKAAGENAIREAGYTPEAA</sequence>
<protein>
    <submittedName>
        <fullName evidence="4">Copper chaperone</fullName>
    </submittedName>
    <submittedName>
        <fullName evidence="3">Heavy metal transporter</fullName>
    </submittedName>
</protein>
<evidence type="ECO:0000259" key="2">
    <source>
        <dbReference type="PROSITE" id="PS50846"/>
    </source>
</evidence>
<keyword evidence="1" id="KW-0479">Metal-binding</keyword>
<dbReference type="Pfam" id="PF00403">
    <property type="entry name" value="HMA"/>
    <property type="match status" value="1"/>
</dbReference>
<organism evidence="4 6">
    <name type="scientific">Devosia psychrophila</name>
    <dbReference type="NCBI Taxonomy" id="728005"/>
    <lineage>
        <taxon>Bacteria</taxon>
        <taxon>Pseudomonadati</taxon>
        <taxon>Pseudomonadota</taxon>
        <taxon>Alphaproteobacteria</taxon>
        <taxon>Hyphomicrobiales</taxon>
        <taxon>Devosiaceae</taxon>
        <taxon>Devosia</taxon>
    </lineage>
</organism>
<dbReference type="Proteomes" id="UP000182258">
    <property type="component" value="Unassembled WGS sequence"/>
</dbReference>
<dbReference type="InterPro" id="IPR017969">
    <property type="entry name" value="Heavy-metal-associated_CS"/>
</dbReference>
<accession>A0A0F5PYQ9</accession>
<gene>
    <name evidence="4" type="ORF">SAMN04488059_105148</name>
    <name evidence="3" type="ORF">WH91_06490</name>
</gene>
<reference evidence="3 5" key="1">
    <citation type="submission" date="2015-03" db="EMBL/GenBank/DDBJ databases">
        <authorList>
            <person name="Lepp D."/>
            <person name="Hassan Y.I."/>
            <person name="Li X.-Z."/>
            <person name="Zhou T."/>
        </authorList>
    </citation>
    <scope>NUCLEOTIDE SEQUENCE [LARGE SCALE GENOMIC DNA]</scope>
    <source>
        <strain evidence="3 5">Cr7-05</strain>
    </source>
</reference>
<evidence type="ECO:0000313" key="3">
    <source>
        <dbReference type="EMBL" id="KKC33783.1"/>
    </source>
</evidence>
<dbReference type="OrthoDB" id="9801832at2"/>
<reference evidence="4 6" key="2">
    <citation type="submission" date="2016-10" db="EMBL/GenBank/DDBJ databases">
        <authorList>
            <person name="de Groot N.N."/>
        </authorList>
    </citation>
    <scope>NUCLEOTIDE SEQUENCE [LARGE SCALE GENOMIC DNA]</scope>
    <source>
        <strain evidence="4 6">CGMCC 1.10210</strain>
    </source>
</reference>
<dbReference type="Gene3D" id="3.30.70.100">
    <property type="match status" value="1"/>
</dbReference>
<feature type="domain" description="HMA" evidence="2">
    <location>
        <begin position="3"/>
        <end position="66"/>
    </location>
</feature>
<dbReference type="Proteomes" id="UP000033519">
    <property type="component" value="Unassembled WGS sequence"/>
</dbReference>
<proteinExistence type="predicted"/>
<dbReference type="EMBL" id="LAPV01000076">
    <property type="protein sequence ID" value="KKC33783.1"/>
    <property type="molecule type" value="Genomic_DNA"/>
</dbReference>
<dbReference type="PROSITE" id="PS50846">
    <property type="entry name" value="HMA_2"/>
    <property type="match status" value="1"/>
</dbReference>
<dbReference type="RefSeq" id="WP_046170186.1">
    <property type="nucleotide sequence ID" value="NZ_FOMB01000005.1"/>
</dbReference>
<dbReference type="EMBL" id="FOMB01000005">
    <property type="protein sequence ID" value="SFC46081.1"/>
    <property type="molecule type" value="Genomic_DNA"/>
</dbReference>
<dbReference type="SUPFAM" id="SSF55008">
    <property type="entry name" value="HMA, heavy metal-associated domain"/>
    <property type="match status" value="1"/>
</dbReference>
<dbReference type="InterPro" id="IPR036163">
    <property type="entry name" value="HMA_dom_sf"/>
</dbReference>
<evidence type="ECO:0000313" key="6">
    <source>
        <dbReference type="Proteomes" id="UP000182258"/>
    </source>
</evidence>
<evidence type="ECO:0000256" key="1">
    <source>
        <dbReference type="ARBA" id="ARBA00022723"/>
    </source>
</evidence>
<dbReference type="STRING" id="728005.SAMN04488059_105148"/>
<dbReference type="InterPro" id="IPR006121">
    <property type="entry name" value="HMA_dom"/>
</dbReference>
<keyword evidence="5" id="KW-1185">Reference proteome</keyword>
<evidence type="ECO:0000313" key="4">
    <source>
        <dbReference type="EMBL" id="SFC46081.1"/>
    </source>
</evidence>
<dbReference type="CDD" id="cd00371">
    <property type="entry name" value="HMA"/>
    <property type="match status" value="1"/>
</dbReference>
<dbReference type="PATRIC" id="fig|728005.3.peg.3738"/>